<dbReference type="GO" id="GO:0005634">
    <property type="term" value="C:nucleus"/>
    <property type="evidence" value="ECO:0007669"/>
    <property type="project" value="UniProtKB-SubCell"/>
</dbReference>
<feature type="compositionally biased region" description="Basic and acidic residues" evidence="16">
    <location>
        <begin position="117"/>
        <end position="144"/>
    </location>
</feature>
<evidence type="ECO:0000256" key="7">
    <source>
        <dbReference type="ARBA" id="ARBA00022490"/>
    </source>
</evidence>
<protein>
    <recommendedName>
        <fullName evidence="5">RNA polymerase II degradation factor 1</fullName>
    </recommendedName>
</protein>
<dbReference type="GO" id="GO:0006281">
    <property type="term" value="P:DNA repair"/>
    <property type="evidence" value="ECO:0007669"/>
    <property type="project" value="UniProtKB-KW"/>
</dbReference>
<evidence type="ECO:0000256" key="13">
    <source>
        <dbReference type="ARBA" id="ARBA00023204"/>
    </source>
</evidence>
<feature type="region of interest" description="Disordered" evidence="16">
    <location>
        <begin position="374"/>
        <end position="396"/>
    </location>
</feature>
<dbReference type="Proteomes" id="UP000268321">
    <property type="component" value="Unassembled WGS sequence"/>
</dbReference>
<evidence type="ECO:0000256" key="12">
    <source>
        <dbReference type="ARBA" id="ARBA00023125"/>
    </source>
</evidence>
<dbReference type="CDD" id="cd14368">
    <property type="entry name" value="CUE_DEF1_like"/>
    <property type="match status" value="1"/>
</dbReference>
<evidence type="ECO:0000256" key="10">
    <source>
        <dbReference type="ARBA" id="ARBA00022843"/>
    </source>
</evidence>
<dbReference type="InterPro" id="IPR009060">
    <property type="entry name" value="UBA-like_sf"/>
</dbReference>
<feature type="compositionally biased region" description="Low complexity" evidence="16">
    <location>
        <begin position="650"/>
        <end position="665"/>
    </location>
</feature>
<keyword evidence="19" id="KW-1185">Reference proteome</keyword>
<name>A0A4P9ZF68_9ASCO</name>
<dbReference type="EMBL" id="ML004438">
    <property type="protein sequence ID" value="RKP31677.1"/>
    <property type="molecule type" value="Genomic_DNA"/>
</dbReference>
<keyword evidence="9" id="KW-0833">Ubl conjugation pathway</keyword>
<reference evidence="19" key="1">
    <citation type="journal article" date="2018" name="Nat. Microbiol.">
        <title>Leveraging single-cell genomics to expand the fungal tree of life.</title>
        <authorList>
            <person name="Ahrendt S.R."/>
            <person name="Quandt C.A."/>
            <person name="Ciobanu D."/>
            <person name="Clum A."/>
            <person name="Salamov A."/>
            <person name="Andreopoulos B."/>
            <person name="Cheng J.F."/>
            <person name="Woyke T."/>
            <person name="Pelin A."/>
            <person name="Henrissat B."/>
            <person name="Reynolds N.K."/>
            <person name="Benny G.L."/>
            <person name="Smith M.E."/>
            <person name="James T.Y."/>
            <person name="Grigoriev I.V."/>
        </authorList>
    </citation>
    <scope>NUCLEOTIDE SEQUENCE [LARGE SCALE GENOMIC DNA]</scope>
    <source>
        <strain evidence="19">Baker2002</strain>
    </source>
</reference>
<evidence type="ECO:0000256" key="3">
    <source>
        <dbReference type="ARBA" id="ARBA00004574"/>
    </source>
</evidence>
<evidence type="ECO:0000313" key="19">
    <source>
        <dbReference type="Proteomes" id="UP000268321"/>
    </source>
</evidence>
<evidence type="ECO:0000256" key="8">
    <source>
        <dbReference type="ARBA" id="ARBA00022763"/>
    </source>
</evidence>
<dbReference type="GO" id="GO:0005737">
    <property type="term" value="C:cytoplasm"/>
    <property type="evidence" value="ECO:0007669"/>
    <property type="project" value="UniProtKB-SubCell"/>
</dbReference>
<feature type="region of interest" description="Disordered" evidence="16">
    <location>
        <begin position="573"/>
        <end position="600"/>
    </location>
</feature>
<keyword evidence="6" id="KW-0158">Chromosome</keyword>
<gene>
    <name evidence="18" type="ORF">METBISCDRAFT_22126</name>
</gene>
<dbReference type="GO" id="GO:0000781">
    <property type="term" value="C:chromosome, telomeric region"/>
    <property type="evidence" value="ECO:0007669"/>
    <property type="project" value="UniProtKB-SubCell"/>
</dbReference>
<evidence type="ECO:0000256" key="9">
    <source>
        <dbReference type="ARBA" id="ARBA00022786"/>
    </source>
</evidence>
<evidence type="ECO:0000259" key="17">
    <source>
        <dbReference type="PROSITE" id="PS51140"/>
    </source>
</evidence>
<evidence type="ECO:0000256" key="5">
    <source>
        <dbReference type="ARBA" id="ARBA00020536"/>
    </source>
</evidence>
<evidence type="ECO:0000256" key="16">
    <source>
        <dbReference type="SAM" id="MobiDB-lite"/>
    </source>
</evidence>
<evidence type="ECO:0000256" key="2">
    <source>
        <dbReference type="ARBA" id="ARBA00004496"/>
    </source>
</evidence>
<proteinExistence type="inferred from homology"/>
<feature type="compositionally biased region" description="Low complexity" evidence="16">
    <location>
        <begin position="374"/>
        <end position="387"/>
    </location>
</feature>
<sequence length="702" mass="74936">MSQRKTSRKKSAASSAAAGSGAPLLASEQVKTLREMFPDWEADELEALLGEHHNDLEIVIDLIVNHKVSKWEPIKKELKTRKRDDTVAHDLSHAAAAAANSYINSQLELSRGKHLRKDFGGRPDRPERGEKRREKKSVASRKDAATASGGAAAAAAPASSTSTGVSSGSSNSNANTSASAPGGSWASALSKDALKVKTKRASAETTTATDNEPTYTKPSIEASYEQPAAAEPQQEAAASYPRAYAAQKAASVVPTTSWASAIKPKAKPQPKKVQAQPAKETVEEMHFQQESLLVVPEGVAETLAPEVEAVVEPVTEPVAEQLAELEIPVSAVSVVESEVVLPQQVSNVGVSFGSLSIQAQEPTAEEMAPELVQVTQPAQTTTSQTQPETHKPQTGAATGDFAVKNVAAQPQQQQQAYPYEQQQNVSGATGAANQVFEYYSHFQNQQQFPQQVAAGTMPTQFGYPSFDYSPYGQVAQGGLDSMSQPGYYPNHAANGSRDGTGNAEGAKNVNITQSPLVSHPMNQQGLQNHQQSQQIPGAAPFAYPNYYYNYYSTPFYGNGAGMAAGNNTAYGMQQPHQAHQAHQQGSESGSAPDAEHTGTQGVASLQAAQAANQFYAAQYYGNPNQFGSRAGYPYSGYPSNEPYPQGGQAGEQSGEQQGQQGSQQAPVPNGAPQYPQQNAQYGGYQKYPQYGSYQDSSQYRWY</sequence>
<keyword evidence="11" id="KW-0779">Telomere</keyword>
<comment type="similarity">
    <text evidence="4">Belongs to the DEF1 family.</text>
</comment>
<evidence type="ECO:0000256" key="14">
    <source>
        <dbReference type="ARBA" id="ARBA00023242"/>
    </source>
</evidence>
<feature type="compositionally biased region" description="Basic residues" evidence="16">
    <location>
        <begin position="1"/>
        <end position="11"/>
    </location>
</feature>
<keyword evidence="8" id="KW-0227">DNA damage</keyword>
<feature type="compositionally biased region" description="Low complexity" evidence="16">
    <location>
        <begin position="680"/>
        <end position="694"/>
    </location>
</feature>
<evidence type="ECO:0000256" key="1">
    <source>
        <dbReference type="ARBA" id="ARBA00004123"/>
    </source>
</evidence>
<keyword evidence="7" id="KW-0963">Cytoplasm</keyword>
<feature type="region of interest" description="Disordered" evidence="16">
    <location>
        <begin position="113"/>
        <end position="185"/>
    </location>
</feature>
<dbReference type="SUPFAM" id="SSF46934">
    <property type="entry name" value="UBA-like"/>
    <property type="match status" value="1"/>
</dbReference>
<evidence type="ECO:0000313" key="18">
    <source>
        <dbReference type="EMBL" id="RKP31677.1"/>
    </source>
</evidence>
<keyword evidence="13" id="KW-0234">DNA repair</keyword>
<feature type="compositionally biased region" description="Low complexity" evidence="16">
    <location>
        <begin position="12"/>
        <end position="25"/>
    </location>
</feature>
<evidence type="ECO:0000256" key="11">
    <source>
        <dbReference type="ARBA" id="ARBA00022895"/>
    </source>
</evidence>
<feature type="region of interest" description="Disordered" evidence="16">
    <location>
        <begin position="631"/>
        <end position="702"/>
    </location>
</feature>
<accession>A0A4P9ZF68</accession>
<dbReference type="OrthoDB" id="5396806at2759"/>
<dbReference type="GO" id="GO:0003677">
    <property type="term" value="F:DNA binding"/>
    <property type="evidence" value="ECO:0007669"/>
    <property type="project" value="UniProtKB-KW"/>
</dbReference>
<dbReference type="Pfam" id="PF02845">
    <property type="entry name" value="CUE"/>
    <property type="match status" value="1"/>
</dbReference>
<evidence type="ECO:0000256" key="15">
    <source>
        <dbReference type="ARBA" id="ARBA00046229"/>
    </source>
</evidence>
<comment type="subcellular location">
    <subcellularLocation>
        <location evidence="3">Chromosome</location>
        <location evidence="3">Telomere</location>
    </subcellularLocation>
    <subcellularLocation>
        <location evidence="2">Cytoplasm</location>
    </subcellularLocation>
    <subcellularLocation>
        <location evidence="1">Nucleus</location>
    </subcellularLocation>
</comment>
<evidence type="ECO:0000256" key="4">
    <source>
        <dbReference type="ARBA" id="ARBA00005491"/>
    </source>
</evidence>
<evidence type="ECO:0000256" key="6">
    <source>
        <dbReference type="ARBA" id="ARBA00022454"/>
    </source>
</evidence>
<dbReference type="PROSITE" id="PS51140">
    <property type="entry name" value="CUE"/>
    <property type="match status" value="1"/>
</dbReference>
<keyword evidence="12" id="KW-0238">DNA-binding</keyword>
<keyword evidence="10" id="KW-0832">Ubl conjugation</keyword>
<organism evidence="18 19">
    <name type="scientific">Metschnikowia bicuspidata</name>
    <dbReference type="NCBI Taxonomy" id="27322"/>
    <lineage>
        <taxon>Eukaryota</taxon>
        <taxon>Fungi</taxon>
        <taxon>Dikarya</taxon>
        <taxon>Ascomycota</taxon>
        <taxon>Saccharomycotina</taxon>
        <taxon>Pichiomycetes</taxon>
        <taxon>Metschnikowiaceae</taxon>
        <taxon>Metschnikowia</taxon>
    </lineage>
</organism>
<feature type="compositionally biased region" description="Low complexity" evidence="16">
    <location>
        <begin position="573"/>
        <end position="584"/>
    </location>
</feature>
<keyword evidence="14" id="KW-0539">Nucleus</keyword>
<feature type="region of interest" description="Disordered" evidence="16">
    <location>
        <begin position="1"/>
        <end position="25"/>
    </location>
</feature>
<feature type="compositionally biased region" description="Low complexity" evidence="16">
    <location>
        <begin position="145"/>
        <end position="185"/>
    </location>
</feature>
<dbReference type="InterPro" id="IPR041803">
    <property type="entry name" value="DEF1_CUE"/>
</dbReference>
<feature type="domain" description="CUE" evidence="17">
    <location>
        <begin position="25"/>
        <end position="68"/>
    </location>
</feature>
<dbReference type="InterPro" id="IPR003892">
    <property type="entry name" value="CUE"/>
</dbReference>
<dbReference type="AlphaFoldDB" id="A0A4P9ZF68"/>
<feature type="region of interest" description="Disordered" evidence="16">
    <location>
        <begin position="482"/>
        <end position="504"/>
    </location>
</feature>
<dbReference type="GO" id="GO:0043130">
    <property type="term" value="F:ubiquitin binding"/>
    <property type="evidence" value="ECO:0007669"/>
    <property type="project" value="InterPro"/>
</dbReference>
<comment type="function">
    <text evidence="15">Recruits the ubiquitination machinery to RNA polymerase II for polyubiquitination, removal and degradation, when the transcription-coupled repair (TCR) factor RAD26 fails to efficiently displace stalled RNA polymerase II. Also involved in telomere length regulation. Binds DNA.</text>
</comment>